<protein>
    <submittedName>
        <fullName evidence="1">Uncharacterized protein</fullName>
    </submittedName>
</protein>
<keyword evidence="2" id="KW-1185">Reference proteome</keyword>
<organism evidence="1 2">
    <name type="scientific">Listeria booriae</name>
    <dbReference type="NCBI Taxonomy" id="1552123"/>
    <lineage>
        <taxon>Bacteria</taxon>
        <taxon>Bacillati</taxon>
        <taxon>Bacillota</taxon>
        <taxon>Bacilli</taxon>
        <taxon>Bacillales</taxon>
        <taxon>Listeriaceae</taxon>
        <taxon>Listeria</taxon>
    </lineage>
</organism>
<comment type="caution">
    <text evidence="1">The sequence shown here is derived from an EMBL/GenBank/DDBJ whole genome shotgun (WGS) entry which is preliminary data.</text>
</comment>
<dbReference type="AlphaFoldDB" id="A0A099WDM5"/>
<name>A0A099WDM5_9LIST</name>
<gene>
    <name evidence="1" type="ORF">EP57_03925</name>
</gene>
<dbReference type="RefSeq" id="WP_036084394.1">
    <property type="nucleotide sequence ID" value="NZ_CBCSHQ010000001.1"/>
</dbReference>
<dbReference type="Proteomes" id="UP000029844">
    <property type="component" value="Unassembled WGS sequence"/>
</dbReference>
<dbReference type="EMBL" id="JNFA01000011">
    <property type="protein sequence ID" value="KGL42618.1"/>
    <property type="molecule type" value="Genomic_DNA"/>
</dbReference>
<dbReference type="eggNOG" id="ENOG503422U">
    <property type="taxonomic scope" value="Bacteria"/>
</dbReference>
<reference evidence="1 2" key="1">
    <citation type="submission" date="2014-05" db="EMBL/GenBank/DDBJ databases">
        <title>Novel Listeriaceae from food processing environments.</title>
        <authorList>
            <person name="den Bakker H.C."/>
        </authorList>
    </citation>
    <scope>NUCLEOTIDE SEQUENCE [LARGE SCALE GENOMIC DNA]</scope>
    <source>
        <strain evidence="1 2">FSL A5-0281</strain>
    </source>
</reference>
<dbReference type="GeneID" id="58716567"/>
<accession>A0A099WDM5</accession>
<evidence type="ECO:0000313" key="1">
    <source>
        <dbReference type="EMBL" id="KGL42618.1"/>
    </source>
</evidence>
<evidence type="ECO:0000313" key="2">
    <source>
        <dbReference type="Proteomes" id="UP000029844"/>
    </source>
</evidence>
<dbReference type="STRING" id="1552123.EP57_03925"/>
<sequence>MKTGKKRGLLYRSLLVFILLAGLVVAVQPGAYAKSVPYWEKFDINSYTGKRSTVSTQSRTVPNNAYWSYTTTDKISSGWNYNRYITLLHYYDSSTKKYYH</sequence>
<proteinExistence type="predicted"/>
<dbReference type="OrthoDB" id="2365688at2"/>